<dbReference type="EMBL" id="JAYMYQ010000001">
    <property type="protein sequence ID" value="KAK7359941.1"/>
    <property type="molecule type" value="Genomic_DNA"/>
</dbReference>
<reference evidence="1 2" key="1">
    <citation type="submission" date="2024-01" db="EMBL/GenBank/DDBJ databases">
        <title>The genomes of 5 underutilized Papilionoideae crops provide insights into root nodulation and disease resistanc.</title>
        <authorList>
            <person name="Jiang F."/>
        </authorList>
    </citation>
    <scope>NUCLEOTIDE SEQUENCE [LARGE SCALE GENOMIC DNA]</scope>
    <source>
        <strain evidence="1">LVBAO_FW01</strain>
        <tissue evidence="1">Leaves</tissue>
    </source>
</reference>
<accession>A0AAN9MSS0</accession>
<dbReference type="AlphaFoldDB" id="A0AAN9MSS0"/>
<gene>
    <name evidence="1" type="ORF">VNO77_01910</name>
</gene>
<protein>
    <submittedName>
        <fullName evidence="1">Uncharacterized protein</fullName>
    </submittedName>
</protein>
<name>A0AAN9MSS0_CANGL</name>
<proteinExistence type="predicted"/>
<keyword evidence="2" id="KW-1185">Reference proteome</keyword>
<dbReference type="Proteomes" id="UP001367508">
    <property type="component" value="Unassembled WGS sequence"/>
</dbReference>
<organism evidence="1 2">
    <name type="scientific">Canavalia gladiata</name>
    <name type="common">Sword bean</name>
    <name type="synonym">Dolichos gladiatus</name>
    <dbReference type="NCBI Taxonomy" id="3824"/>
    <lineage>
        <taxon>Eukaryota</taxon>
        <taxon>Viridiplantae</taxon>
        <taxon>Streptophyta</taxon>
        <taxon>Embryophyta</taxon>
        <taxon>Tracheophyta</taxon>
        <taxon>Spermatophyta</taxon>
        <taxon>Magnoliopsida</taxon>
        <taxon>eudicotyledons</taxon>
        <taxon>Gunneridae</taxon>
        <taxon>Pentapetalae</taxon>
        <taxon>rosids</taxon>
        <taxon>fabids</taxon>
        <taxon>Fabales</taxon>
        <taxon>Fabaceae</taxon>
        <taxon>Papilionoideae</taxon>
        <taxon>50 kb inversion clade</taxon>
        <taxon>NPAAA clade</taxon>
        <taxon>indigoferoid/millettioid clade</taxon>
        <taxon>Phaseoleae</taxon>
        <taxon>Canavalia</taxon>
    </lineage>
</organism>
<comment type="caution">
    <text evidence="1">The sequence shown here is derived from an EMBL/GenBank/DDBJ whole genome shotgun (WGS) entry which is preliminary data.</text>
</comment>
<evidence type="ECO:0000313" key="1">
    <source>
        <dbReference type="EMBL" id="KAK7359941.1"/>
    </source>
</evidence>
<sequence>MSIYVVQNARVMKKFSNKPQQRIEEVLIPHITPSINTKSCHFFSIDTWRTPLIALDHISHVAVGNLAGRRQRHLDPLNRIKQRTTLEAYPFMWSHRMSILDHWCNHLRESDPVEKDMHVCFSCPKNNNPSDYDTAMQIQRDWIQRERAMICEAVKCEVMDYGGD</sequence>
<evidence type="ECO:0000313" key="2">
    <source>
        <dbReference type="Proteomes" id="UP001367508"/>
    </source>
</evidence>